<protein>
    <submittedName>
        <fullName evidence="11">Cell wall protein</fullName>
    </submittedName>
</protein>
<evidence type="ECO:0000313" key="11">
    <source>
        <dbReference type="EMBL" id="PTB74762.1"/>
    </source>
</evidence>
<feature type="domain" description="CFEM" evidence="10">
    <location>
        <begin position="25"/>
        <end position="138"/>
    </location>
</feature>
<dbReference type="GO" id="GO:0005576">
    <property type="term" value="C:extracellular region"/>
    <property type="evidence" value="ECO:0007669"/>
    <property type="project" value="UniProtKB-SubCell"/>
</dbReference>
<dbReference type="InterPro" id="IPR008427">
    <property type="entry name" value="Extracellular_membr_CFEM_dom"/>
</dbReference>
<evidence type="ECO:0000256" key="7">
    <source>
        <dbReference type="ARBA" id="ARBA00023157"/>
    </source>
</evidence>
<keyword evidence="12" id="KW-1185">Reference proteome</keyword>
<keyword evidence="8" id="KW-0449">Lipoprotein</keyword>
<dbReference type="Pfam" id="PF05730">
    <property type="entry name" value="CFEM"/>
    <property type="match status" value="1"/>
</dbReference>
<dbReference type="STRING" id="983965.A0A2T4BZK9"/>
<evidence type="ECO:0000256" key="1">
    <source>
        <dbReference type="ARBA" id="ARBA00004589"/>
    </source>
</evidence>
<keyword evidence="9" id="KW-0408">Iron</keyword>
<evidence type="ECO:0000256" key="4">
    <source>
        <dbReference type="ARBA" id="ARBA00022525"/>
    </source>
</evidence>
<keyword evidence="7 9" id="KW-1015">Disulfide bond</keyword>
<accession>A0A2T4BZK9</accession>
<evidence type="ECO:0000256" key="3">
    <source>
        <dbReference type="ARBA" id="ARBA00010031"/>
    </source>
</evidence>
<dbReference type="Proteomes" id="UP000240760">
    <property type="component" value="Unassembled WGS sequence"/>
</dbReference>
<dbReference type="AlphaFoldDB" id="A0A2T4BZK9"/>
<comment type="subcellular location">
    <subcellularLocation>
        <location evidence="1">Membrane</location>
        <topology evidence="1">Lipid-anchor</topology>
        <topology evidence="1">GPI-anchor</topology>
    </subcellularLocation>
    <subcellularLocation>
        <location evidence="2">Secreted</location>
    </subcellularLocation>
</comment>
<evidence type="ECO:0000256" key="8">
    <source>
        <dbReference type="ARBA" id="ARBA00023288"/>
    </source>
</evidence>
<keyword evidence="5" id="KW-0472">Membrane</keyword>
<comment type="caution">
    <text evidence="9">Lacks conserved residue(s) required for the propagation of feature annotation.</text>
</comment>
<keyword evidence="5" id="KW-0336">GPI-anchor</keyword>
<feature type="binding site" description="axial binding residue" evidence="9">
    <location>
        <position position="71"/>
    </location>
    <ligand>
        <name>heme</name>
        <dbReference type="ChEBI" id="CHEBI:30413"/>
    </ligand>
    <ligandPart>
        <name>Fe</name>
        <dbReference type="ChEBI" id="CHEBI:18248"/>
    </ligandPart>
</feature>
<organism evidence="11 12">
    <name type="scientific">Trichoderma longibrachiatum ATCC 18648</name>
    <dbReference type="NCBI Taxonomy" id="983965"/>
    <lineage>
        <taxon>Eukaryota</taxon>
        <taxon>Fungi</taxon>
        <taxon>Dikarya</taxon>
        <taxon>Ascomycota</taxon>
        <taxon>Pezizomycotina</taxon>
        <taxon>Sordariomycetes</taxon>
        <taxon>Hypocreomycetidae</taxon>
        <taxon>Hypocreales</taxon>
        <taxon>Hypocreaceae</taxon>
        <taxon>Trichoderma</taxon>
    </lineage>
</organism>
<gene>
    <name evidence="11" type="ORF">M440DRAFT_1034457</name>
</gene>
<dbReference type="PROSITE" id="PS52012">
    <property type="entry name" value="CFEM"/>
    <property type="match status" value="1"/>
</dbReference>
<comment type="similarity">
    <text evidence="3">Belongs to the RBT5 family.</text>
</comment>
<evidence type="ECO:0000259" key="10">
    <source>
        <dbReference type="PROSITE" id="PS52012"/>
    </source>
</evidence>
<keyword evidence="6" id="KW-0732">Signal</keyword>
<evidence type="ECO:0000256" key="9">
    <source>
        <dbReference type="PROSITE-ProRule" id="PRU01356"/>
    </source>
</evidence>
<name>A0A2T4BZK9_TRILO</name>
<dbReference type="EMBL" id="KZ679135">
    <property type="protein sequence ID" value="PTB74762.1"/>
    <property type="molecule type" value="Genomic_DNA"/>
</dbReference>
<dbReference type="GO" id="GO:0046872">
    <property type="term" value="F:metal ion binding"/>
    <property type="evidence" value="ECO:0007669"/>
    <property type="project" value="UniProtKB-UniRule"/>
</dbReference>
<keyword evidence="4" id="KW-0964">Secreted</keyword>
<sequence>MSPSLGLDWFEARIAFHLPPDQLQLFILLFAAVTASATTTPNATTLLDSLPPCSIDCIVEGVTKDGCTLTDLACGCSKINELTKIVSPCLAKAGCTLEQMTQTASNVAQFCESAGLLVNGTSSDAAPTTTTAAAAAATTTSGAGRISDDIGLAFAVVGVLLGIAAL</sequence>
<proteinExistence type="inferred from homology"/>
<evidence type="ECO:0000256" key="2">
    <source>
        <dbReference type="ARBA" id="ARBA00004613"/>
    </source>
</evidence>
<evidence type="ECO:0000256" key="5">
    <source>
        <dbReference type="ARBA" id="ARBA00022622"/>
    </source>
</evidence>
<dbReference type="SMART" id="SM00747">
    <property type="entry name" value="CFEM"/>
    <property type="match status" value="1"/>
</dbReference>
<reference evidence="11 12" key="1">
    <citation type="submission" date="2016-07" db="EMBL/GenBank/DDBJ databases">
        <title>Multiple horizontal gene transfer events from other fungi enriched the ability of initially mycotrophic Trichoderma (Ascomycota) to feed on dead plant biomass.</title>
        <authorList>
            <consortium name="DOE Joint Genome Institute"/>
            <person name="Aerts A."/>
            <person name="Atanasova L."/>
            <person name="Chenthamara K."/>
            <person name="Zhang J."/>
            <person name="Grujic M."/>
            <person name="Henrissat B."/>
            <person name="Kuo A."/>
            <person name="Salamov A."/>
            <person name="Lipzen A."/>
            <person name="Labutti K."/>
            <person name="Barry K."/>
            <person name="Miao Y."/>
            <person name="Rahimi M.J."/>
            <person name="Shen Q."/>
            <person name="Grigoriev I.V."/>
            <person name="Kubicek C.P."/>
            <person name="Druzhinina I.S."/>
        </authorList>
    </citation>
    <scope>NUCLEOTIDE SEQUENCE [LARGE SCALE GENOMIC DNA]</scope>
    <source>
        <strain evidence="11 12">ATCC 18648</strain>
    </source>
</reference>
<evidence type="ECO:0000256" key="6">
    <source>
        <dbReference type="ARBA" id="ARBA00022729"/>
    </source>
</evidence>
<evidence type="ECO:0000313" key="12">
    <source>
        <dbReference type="Proteomes" id="UP000240760"/>
    </source>
</evidence>
<keyword evidence="5" id="KW-0325">Glycoprotein</keyword>
<keyword evidence="9" id="KW-0349">Heme</keyword>
<dbReference type="GO" id="GO:0098552">
    <property type="term" value="C:side of membrane"/>
    <property type="evidence" value="ECO:0007669"/>
    <property type="project" value="UniProtKB-KW"/>
</dbReference>
<dbReference type="OrthoDB" id="3767534at2759"/>
<feature type="disulfide bond" evidence="9">
    <location>
        <begin position="67"/>
        <end position="74"/>
    </location>
</feature>
<keyword evidence="9" id="KW-0479">Metal-binding</keyword>